<evidence type="ECO:0000313" key="3">
    <source>
        <dbReference type="Proteomes" id="UP000523795"/>
    </source>
</evidence>
<organism evidence="2 3">
    <name type="scientific">Arthrobacter deserti</name>
    <dbReference type="NCBI Taxonomy" id="1742687"/>
    <lineage>
        <taxon>Bacteria</taxon>
        <taxon>Bacillati</taxon>
        <taxon>Actinomycetota</taxon>
        <taxon>Actinomycetes</taxon>
        <taxon>Micrococcales</taxon>
        <taxon>Micrococcaceae</taxon>
        <taxon>Arthrobacter</taxon>
    </lineage>
</organism>
<dbReference type="Proteomes" id="UP000523795">
    <property type="component" value="Unassembled WGS sequence"/>
</dbReference>
<protein>
    <submittedName>
        <fullName evidence="2">MFS transporter</fullName>
    </submittedName>
</protein>
<comment type="caution">
    <text evidence="2">The sequence shown here is derived from an EMBL/GenBank/DDBJ whole genome shotgun (WGS) entry which is preliminary data.</text>
</comment>
<keyword evidence="1" id="KW-1133">Transmembrane helix</keyword>
<name>A0ABX1JRG9_9MICC</name>
<proteinExistence type="predicted"/>
<reference evidence="2 3" key="1">
    <citation type="submission" date="2020-04" db="EMBL/GenBank/DDBJ databases">
        <authorList>
            <person name="Liu S."/>
        </authorList>
    </citation>
    <scope>NUCLEOTIDE SEQUENCE [LARGE SCALE GENOMIC DNA]</scope>
    <source>
        <strain evidence="2 3">CGMCC 1.15091</strain>
    </source>
</reference>
<evidence type="ECO:0000256" key="1">
    <source>
        <dbReference type="SAM" id="Phobius"/>
    </source>
</evidence>
<accession>A0ABX1JRG9</accession>
<feature type="transmembrane region" description="Helical" evidence="1">
    <location>
        <begin position="13"/>
        <end position="38"/>
    </location>
</feature>
<gene>
    <name evidence="2" type="ORF">HER39_15240</name>
</gene>
<evidence type="ECO:0000313" key="2">
    <source>
        <dbReference type="EMBL" id="NKX51894.1"/>
    </source>
</evidence>
<sequence length="43" mass="4114">SLLGWAGGLFFGVWGWAGVALYAGVLALAAGAAALLALRGAPG</sequence>
<keyword evidence="3" id="KW-1185">Reference proteome</keyword>
<dbReference type="EMBL" id="JAAZSR010000340">
    <property type="protein sequence ID" value="NKX51894.1"/>
    <property type="molecule type" value="Genomic_DNA"/>
</dbReference>
<keyword evidence="1" id="KW-0472">Membrane</keyword>
<feature type="non-terminal residue" evidence="2">
    <location>
        <position position="1"/>
    </location>
</feature>
<keyword evidence="1" id="KW-0812">Transmembrane</keyword>